<dbReference type="Proteomes" id="UP000217784">
    <property type="component" value="Unassembled WGS sequence"/>
</dbReference>
<dbReference type="EMBL" id="LMVM01000023">
    <property type="protein sequence ID" value="PAV04340.1"/>
    <property type="molecule type" value="Genomic_DNA"/>
</dbReference>
<organism evidence="1 2">
    <name type="scientific">Methanobacterium bryantii</name>
    <dbReference type="NCBI Taxonomy" id="2161"/>
    <lineage>
        <taxon>Archaea</taxon>
        <taxon>Methanobacteriati</taxon>
        <taxon>Methanobacteriota</taxon>
        <taxon>Methanomada group</taxon>
        <taxon>Methanobacteria</taxon>
        <taxon>Methanobacteriales</taxon>
        <taxon>Methanobacteriaceae</taxon>
        <taxon>Methanobacterium</taxon>
    </lineage>
</organism>
<evidence type="ECO:0000313" key="1">
    <source>
        <dbReference type="EMBL" id="PAV04340.1"/>
    </source>
</evidence>
<dbReference type="OrthoDB" id="80177at2157"/>
<reference evidence="1 2" key="1">
    <citation type="journal article" date="2017" name="BMC Genomics">
        <title>Genomic analysis of methanogenic archaea reveals a shift towards energy conservation.</title>
        <authorList>
            <person name="Gilmore S.P."/>
            <person name="Henske J.K."/>
            <person name="Sexton J.A."/>
            <person name="Solomon K.V."/>
            <person name="Seppala S."/>
            <person name="Yoo J.I."/>
            <person name="Huyett L.M."/>
            <person name="Pressman A."/>
            <person name="Cogan J.Z."/>
            <person name="Kivenson V."/>
            <person name="Peng X."/>
            <person name="Tan Y."/>
            <person name="Valentine D.L."/>
            <person name="O'Malley M.A."/>
        </authorList>
    </citation>
    <scope>NUCLEOTIDE SEQUENCE [LARGE SCALE GENOMIC DNA]</scope>
    <source>
        <strain evidence="1 2">M.o.H.</strain>
    </source>
</reference>
<proteinExistence type="predicted"/>
<evidence type="ECO:0000313" key="2">
    <source>
        <dbReference type="Proteomes" id="UP000217784"/>
    </source>
</evidence>
<protein>
    <submittedName>
        <fullName evidence="1">Uncharacterized protein</fullName>
    </submittedName>
</protein>
<accession>A0A2A2H4Y2</accession>
<dbReference type="AlphaFoldDB" id="A0A2A2H4Y2"/>
<dbReference type="RefSeq" id="WP_069584451.1">
    <property type="nucleotide sequence ID" value="NZ_LMVM01000023.1"/>
</dbReference>
<gene>
    <name evidence="1" type="ORF">ASJ80_05700</name>
</gene>
<name>A0A2A2H4Y2_METBR</name>
<keyword evidence="2" id="KW-1185">Reference proteome</keyword>
<comment type="caution">
    <text evidence="1">The sequence shown here is derived from an EMBL/GenBank/DDBJ whole genome shotgun (WGS) entry which is preliminary data.</text>
</comment>
<sequence length="158" mass="17502">MPVRQRRSIRITGDEILFLIGESGELGILKAGEKKQIFIGTPDKEEIVAFLEPEDIIAVSAFENSKKAEKGIRSMLYLLREMNFPITVLPENHPTSRRLPMVVAAGNYINLSCNIVPGTHPEQDILCACDDLSDTQITASKGGVEVEGTVKKFKVEKF</sequence>